<sequence>MANRYSVTKSPWDSRQFVIFDRVMYGYCTLPDDATSDHPNLLPLEWSNEHAAEAWLQQCYQAWGSGRVPAPRGWQPLRYEPSPWAGKPLRGGSRDTEGL</sequence>
<gene>
    <name evidence="2" type="ORF">FNQ90_02435</name>
</gene>
<reference evidence="3" key="1">
    <citation type="submission" date="2019-10" db="EMBL/GenBank/DDBJ databases">
        <title>Streptomyces sp. nov., a novel actinobacterium isolated from alkaline environment.</title>
        <authorList>
            <person name="Golinska P."/>
        </authorList>
    </citation>
    <scope>NUCLEOTIDE SEQUENCE [LARGE SCALE GENOMIC DNA]</scope>
    <source>
        <strain evidence="3">DSM 42118</strain>
    </source>
</reference>
<proteinExistence type="predicted"/>
<keyword evidence="3" id="KW-1185">Reference proteome</keyword>
<evidence type="ECO:0000313" key="3">
    <source>
        <dbReference type="Proteomes" id="UP000538929"/>
    </source>
</evidence>
<evidence type="ECO:0000256" key="1">
    <source>
        <dbReference type="SAM" id="MobiDB-lite"/>
    </source>
</evidence>
<comment type="caution">
    <text evidence="2">The sequence shown here is derived from an EMBL/GenBank/DDBJ whole genome shotgun (WGS) entry which is preliminary data.</text>
</comment>
<evidence type="ECO:0000313" key="2">
    <source>
        <dbReference type="EMBL" id="MBB0242993.1"/>
    </source>
</evidence>
<dbReference type="EMBL" id="VKHT01000034">
    <property type="protein sequence ID" value="MBB0242993.1"/>
    <property type="molecule type" value="Genomic_DNA"/>
</dbReference>
<dbReference type="Proteomes" id="UP000538929">
    <property type="component" value="Unassembled WGS sequence"/>
</dbReference>
<protein>
    <submittedName>
        <fullName evidence="2">Uncharacterized protein</fullName>
    </submittedName>
</protein>
<dbReference type="AlphaFoldDB" id="A0A7W3TA35"/>
<name>A0A7W3TA35_9ACTN</name>
<organism evidence="2 3">
    <name type="scientific">Streptomyces alkaliphilus</name>
    <dbReference type="NCBI Taxonomy" id="1472722"/>
    <lineage>
        <taxon>Bacteria</taxon>
        <taxon>Bacillati</taxon>
        <taxon>Actinomycetota</taxon>
        <taxon>Actinomycetes</taxon>
        <taxon>Kitasatosporales</taxon>
        <taxon>Streptomycetaceae</taxon>
        <taxon>Streptomyces</taxon>
    </lineage>
</organism>
<feature type="region of interest" description="Disordered" evidence="1">
    <location>
        <begin position="78"/>
        <end position="99"/>
    </location>
</feature>
<dbReference type="RefSeq" id="WP_182604725.1">
    <property type="nucleotide sequence ID" value="NZ_VKHT01000034.1"/>
</dbReference>
<accession>A0A7W3TA35</accession>